<dbReference type="GO" id="GO:0032259">
    <property type="term" value="P:methylation"/>
    <property type="evidence" value="ECO:0007669"/>
    <property type="project" value="UniProtKB-KW"/>
</dbReference>
<evidence type="ECO:0000259" key="8">
    <source>
        <dbReference type="Pfam" id="PF02870"/>
    </source>
</evidence>
<dbReference type="InterPro" id="IPR008332">
    <property type="entry name" value="MethylG_MeTrfase_N"/>
</dbReference>
<protein>
    <submittedName>
        <fullName evidence="9">Methylated-DNA--[protein]-cysteine S-methyltransferase</fullName>
        <ecNumber evidence="9">2.1.1.63</ecNumber>
    </submittedName>
</protein>
<dbReference type="InterPro" id="IPR036217">
    <property type="entry name" value="MethylDNA_cys_MeTrfase_DNAb"/>
</dbReference>
<dbReference type="RefSeq" id="WP_275475077.1">
    <property type="nucleotide sequence ID" value="NZ_CP162940.1"/>
</dbReference>
<dbReference type="SUPFAM" id="SSF53155">
    <property type="entry name" value="Methylated DNA-protein cysteine methyltransferase domain"/>
    <property type="match status" value="1"/>
</dbReference>
<comment type="catalytic activity">
    <reaction evidence="6">
        <text>a 6-O-methyl-2'-deoxyguanosine in DNA + L-cysteinyl-[protein] = S-methyl-L-cysteinyl-[protein] + a 2'-deoxyguanosine in DNA</text>
        <dbReference type="Rhea" id="RHEA:24000"/>
        <dbReference type="Rhea" id="RHEA-COMP:10131"/>
        <dbReference type="Rhea" id="RHEA-COMP:10132"/>
        <dbReference type="Rhea" id="RHEA-COMP:11367"/>
        <dbReference type="Rhea" id="RHEA-COMP:11368"/>
        <dbReference type="ChEBI" id="CHEBI:29950"/>
        <dbReference type="ChEBI" id="CHEBI:82612"/>
        <dbReference type="ChEBI" id="CHEBI:85445"/>
        <dbReference type="ChEBI" id="CHEBI:85448"/>
        <dbReference type="EC" id="2.1.1.63"/>
    </reaction>
</comment>
<evidence type="ECO:0000313" key="10">
    <source>
        <dbReference type="Proteomes" id="UP001579974"/>
    </source>
</evidence>
<evidence type="ECO:0000256" key="2">
    <source>
        <dbReference type="ARBA" id="ARBA00022603"/>
    </source>
</evidence>
<evidence type="ECO:0000256" key="5">
    <source>
        <dbReference type="ARBA" id="ARBA00023204"/>
    </source>
</evidence>
<dbReference type="Gene3D" id="1.10.10.10">
    <property type="entry name" value="Winged helix-like DNA-binding domain superfamily/Winged helix DNA-binding domain"/>
    <property type="match status" value="1"/>
</dbReference>
<dbReference type="InterPro" id="IPR036631">
    <property type="entry name" value="MGMT_N_sf"/>
</dbReference>
<comment type="catalytic activity">
    <reaction evidence="1">
        <text>a 4-O-methyl-thymidine in DNA + L-cysteinyl-[protein] = a thymidine in DNA + S-methyl-L-cysteinyl-[protein]</text>
        <dbReference type="Rhea" id="RHEA:53428"/>
        <dbReference type="Rhea" id="RHEA-COMP:10131"/>
        <dbReference type="Rhea" id="RHEA-COMP:10132"/>
        <dbReference type="Rhea" id="RHEA-COMP:13555"/>
        <dbReference type="Rhea" id="RHEA-COMP:13556"/>
        <dbReference type="ChEBI" id="CHEBI:29950"/>
        <dbReference type="ChEBI" id="CHEBI:82612"/>
        <dbReference type="ChEBI" id="CHEBI:137386"/>
        <dbReference type="ChEBI" id="CHEBI:137387"/>
        <dbReference type="EC" id="2.1.1.63"/>
    </reaction>
</comment>
<evidence type="ECO:0000256" key="3">
    <source>
        <dbReference type="ARBA" id="ARBA00022679"/>
    </source>
</evidence>
<evidence type="ECO:0000256" key="6">
    <source>
        <dbReference type="ARBA" id="ARBA00049348"/>
    </source>
</evidence>
<dbReference type="Pfam" id="PF02870">
    <property type="entry name" value="Methyltransf_1N"/>
    <property type="match status" value="1"/>
</dbReference>
<keyword evidence="10" id="KW-1185">Reference proteome</keyword>
<sequence length="183" mass="20401">MNFTSHKQTVFWTSFTCEPGHILAAATAQGLCYVGSPGGRLEDLNDWIEKHVPNHHLIRDEVSMHDYVGQFDEYFRGRRTSFTFPLSLYGTPFQMSVWATLQKIPYGQSRSYTDVALDMQKPKSVRAIAAAIGANPLLIAVPCHRVIGKSGALTGYRGGLDMKARLLTLEREGITDAFDVHAR</sequence>
<feature type="domain" description="Methylated-DNA-[protein]-cysteine S-methyltransferase DNA binding" evidence="7">
    <location>
        <begin position="92"/>
        <end position="171"/>
    </location>
</feature>
<dbReference type="CDD" id="cd06445">
    <property type="entry name" value="ATase"/>
    <property type="match status" value="1"/>
</dbReference>
<keyword evidence="3 9" id="KW-0808">Transferase</keyword>
<dbReference type="PANTHER" id="PTHR10815:SF12">
    <property type="entry name" value="METHYLATED-DNA--PROTEIN-CYSTEINE METHYLTRANSFERASE, INDUCIBLE"/>
    <property type="match status" value="1"/>
</dbReference>
<dbReference type="Proteomes" id="UP001579974">
    <property type="component" value="Unassembled WGS sequence"/>
</dbReference>
<feature type="domain" description="Methylguanine DNA methyltransferase ribonuclease-like" evidence="8">
    <location>
        <begin position="11"/>
        <end position="88"/>
    </location>
</feature>
<gene>
    <name evidence="9" type="ORF">KKP3000_000756</name>
</gene>
<dbReference type="PROSITE" id="PS00374">
    <property type="entry name" value="MGMT"/>
    <property type="match status" value="1"/>
</dbReference>
<dbReference type="InterPro" id="IPR036388">
    <property type="entry name" value="WH-like_DNA-bd_sf"/>
</dbReference>
<dbReference type="EMBL" id="JBDXSU010000015">
    <property type="protein sequence ID" value="MFB5191966.1"/>
    <property type="molecule type" value="Genomic_DNA"/>
</dbReference>
<accession>A0ABV5AI87</accession>
<reference evidence="9 10" key="1">
    <citation type="journal article" date="2024" name="Int. J. Mol. Sci.">
        <title>Exploration of Alicyclobacillus spp. Genome in Search of Antibiotic Resistance.</title>
        <authorList>
            <person name="Bucka-Kolendo J."/>
            <person name="Kiousi D.E."/>
            <person name="Dekowska A."/>
            <person name="Mikolajczuk-Szczyrba A."/>
            <person name="Karadedos D.M."/>
            <person name="Michael P."/>
            <person name="Galanis A."/>
            <person name="Sokolowska B."/>
        </authorList>
    </citation>
    <scope>NUCLEOTIDE SEQUENCE [LARGE SCALE GENOMIC DNA]</scope>
    <source>
        <strain evidence="9 10">KKP 3000</strain>
    </source>
</reference>
<dbReference type="InterPro" id="IPR014048">
    <property type="entry name" value="MethylDNA_cys_MeTrfase_DNA-bd"/>
</dbReference>
<dbReference type="InterPro" id="IPR001497">
    <property type="entry name" value="MethylDNA_cys_MeTrfase_AS"/>
</dbReference>
<dbReference type="SUPFAM" id="SSF46767">
    <property type="entry name" value="Methylated DNA-protein cysteine methyltransferase, C-terminal domain"/>
    <property type="match status" value="1"/>
</dbReference>
<keyword evidence="5" id="KW-0234">DNA repair</keyword>
<dbReference type="GO" id="GO:0003908">
    <property type="term" value="F:methylated-DNA-[protein]-cysteine S-methyltransferase activity"/>
    <property type="evidence" value="ECO:0007669"/>
    <property type="project" value="UniProtKB-EC"/>
</dbReference>
<dbReference type="EC" id="2.1.1.63" evidence="9"/>
<evidence type="ECO:0000256" key="1">
    <source>
        <dbReference type="ARBA" id="ARBA00001286"/>
    </source>
</evidence>
<proteinExistence type="predicted"/>
<dbReference type="PANTHER" id="PTHR10815">
    <property type="entry name" value="METHYLATED-DNA--PROTEIN-CYSTEINE METHYLTRANSFERASE"/>
    <property type="match status" value="1"/>
</dbReference>
<dbReference type="Pfam" id="PF01035">
    <property type="entry name" value="DNA_binding_1"/>
    <property type="match status" value="1"/>
</dbReference>
<dbReference type="NCBIfam" id="TIGR00589">
    <property type="entry name" value="ogt"/>
    <property type="match status" value="1"/>
</dbReference>
<evidence type="ECO:0000259" key="7">
    <source>
        <dbReference type="Pfam" id="PF01035"/>
    </source>
</evidence>
<evidence type="ECO:0000256" key="4">
    <source>
        <dbReference type="ARBA" id="ARBA00022763"/>
    </source>
</evidence>
<comment type="caution">
    <text evidence="9">The sequence shown here is derived from an EMBL/GenBank/DDBJ whole genome shotgun (WGS) entry which is preliminary data.</text>
</comment>
<organism evidence="9 10">
    <name type="scientific">Alicyclobacillus fastidiosus</name>
    <dbReference type="NCBI Taxonomy" id="392011"/>
    <lineage>
        <taxon>Bacteria</taxon>
        <taxon>Bacillati</taxon>
        <taxon>Bacillota</taxon>
        <taxon>Bacilli</taxon>
        <taxon>Bacillales</taxon>
        <taxon>Alicyclobacillaceae</taxon>
        <taxon>Alicyclobacillus</taxon>
    </lineage>
</organism>
<keyword evidence="2 9" id="KW-0489">Methyltransferase</keyword>
<name>A0ABV5AI87_9BACL</name>
<keyword evidence="4" id="KW-0227">DNA damage</keyword>
<dbReference type="Gene3D" id="3.30.160.70">
    <property type="entry name" value="Methylated DNA-protein cysteine methyltransferase domain"/>
    <property type="match status" value="1"/>
</dbReference>
<evidence type="ECO:0000313" key="9">
    <source>
        <dbReference type="EMBL" id="MFB5191966.1"/>
    </source>
</evidence>